<protein>
    <submittedName>
        <fullName evidence="2">Uncharacterized protein</fullName>
    </submittedName>
</protein>
<gene>
    <name evidence="2" type="ORF">FOMPIDRAFT_1033316</name>
</gene>
<dbReference type="EMBL" id="KE504230">
    <property type="protein sequence ID" value="EPS94509.1"/>
    <property type="molecule type" value="Genomic_DNA"/>
</dbReference>
<dbReference type="InParanoid" id="S8F6G6"/>
<dbReference type="Proteomes" id="UP000015241">
    <property type="component" value="Unassembled WGS sequence"/>
</dbReference>
<proteinExistence type="predicted"/>
<name>S8F6G6_FOMSC</name>
<feature type="compositionally biased region" description="Basic and acidic residues" evidence="1">
    <location>
        <begin position="64"/>
        <end position="88"/>
    </location>
</feature>
<feature type="compositionally biased region" description="Basic and acidic residues" evidence="1">
    <location>
        <begin position="117"/>
        <end position="138"/>
    </location>
</feature>
<sequence>MSSTYETGNHPPPGDSTSSGGYGSADTFTEPLQRGRQDVVNSQSKTGLIGQSVTGGGPIGQEIDDAKQGRDGSSRQHFAHEAERDFDRGNGTVGLNPYGENPDSTREAGEMLASRYAESRGRQYESGAARENDSDVGA</sequence>
<keyword evidence="3" id="KW-1185">Reference proteome</keyword>
<dbReference type="OrthoDB" id="3250036at2759"/>
<dbReference type="AlphaFoldDB" id="S8F6G6"/>
<organism evidence="2 3">
    <name type="scientific">Fomitopsis schrenkii</name>
    <name type="common">Brown rot fungus</name>
    <dbReference type="NCBI Taxonomy" id="2126942"/>
    <lineage>
        <taxon>Eukaryota</taxon>
        <taxon>Fungi</taxon>
        <taxon>Dikarya</taxon>
        <taxon>Basidiomycota</taxon>
        <taxon>Agaricomycotina</taxon>
        <taxon>Agaricomycetes</taxon>
        <taxon>Polyporales</taxon>
        <taxon>Fomitopsis</taxon>
    </lineage>
</organism>
<evidence type="ECO:0000313" key="2">
    <source>
        <dbReference type="EMBL" id="EPS94509.1"/>
    </source>
</evidence>
<reference evidence="2 3" key="1">
    <citation type="journal article" date="2012" name="Science">
        <title>The Paleozoic origin of enzymatic lignin decomposition reconstructed from 31 fungal genomes.</title>
        <authorList>
            <person name="Floudas D."/>
            <person name="Binder M."/>
            <person name="Riley R."/>
            <person name="Barry K."/>
            <person name="Blanchette R.A."/>
            <person name="Henrissat B."/>
            <person name="Martinez A.T."/>
            <person name="Otillar R."/>
            <person name="Spatafora J.W."/>
            <person name="Yadav J.S."/>
            <person name="Aerts A."/>
            <person name="Benoit I."/>
            <person name="Boyd A."/>
            <person name="Carlson A."/>
            <person name="Copeland A."/>
            <person name="Coutinho P.M."/>
            <person name="de Vries R.P."/>
            <person name="Ferreira P."/>
            <person name="Findley K."/>
            <person name="Foster B."/>
            <person name="Gaskell J."/>
            <person name="Glotzer D."/>
            <person name="Gorecki P."/>
            <person name="Heitman J."/>
            <person name="Hesse C."/>
            <person name="Hori C."/>
            <person name="Igarashi K."/>
            <person name="Jurgens J.A."/>
            <person name="Kallen N."/>
            <person name="Kersten P."/>
            <person name="Kohler A."/>
            <person name="Kuees U."/>
            <person name="Kumar T.K.A."/>
            <person name="Kuo A."/>
            <person name="LaButti K."/>
            <person name="Larrondo L.F."/>
            <person name="Lindquist E."/>
            <person name="Ling A."/>
            <person name="Lombard V."/>
            <person name="Lucas S."/>
            <person name="Lundell T."/>
            <person name="Martin R."/>
            <person name="McLaughlin D.J."/>
            <person name="Morgenstern I."/>
            <person name="Morin E."/>
            <person name="Murat C."/>
            <person name="Nagy L.G."/>
            <person name="Nolan M."/>
            <person name="Ohm R.A."/>
            <person name="Patyshakuliyeva A."/>
            <person name="Rokas A."/>
            <person name="Ruiz-Duenas F.J."/>
            <person name="Sabat G."/>
            <person name="Salamov A."/>
            <person name="Samejima M."/>
            <person name="Schmutz J."/>
            <person name="Slot J.C."/>
            <person name="St John F."/>
            <person name="Stenlid J."/>
            <person name="Sun H."/>
            <person name="Sun S."/>
            <person name="Syed K."/>
            <person name="Tsang A."/>
            <person name="Wiebenga A."/>
            <person name="Young D."/>
            <person name="Pisabarro A."/>
            <person name="Eastwood D.C."/>
            <person name="Martin F."/>
            <person name="Cullen D."/>
            <person name="Grigoriev I.V."/>
            <person name="Hibbett D.S."/>
        </authorList>
    </citation>
    <scope>NUCLEOTIDE SEQUENCE</scope>
    <source>
        <strain evidence="3">FP-58527</strain>
    </source>
</reference>
<feature type="compositionally biased region" description="Polar residues" evidence="1">
    <location>
        <begin position="39"/>
        <end position="52"/>
    </location>
</feature>
<accession>S8F6G6</accession>
<feature type="region of interest" description="Disordered" evidence="1">
    <location>
        <begin position="1"/>
        <end position="138"/>
    </location>
</feature>
<dbReference type="eggNOG" id="ENOG502SZK7">
    <property type="taxonomic scope" value="Eukaryota"/>
</dbReference>
<dbReference type="HOGENOM" id="CLU_140478_0_0_1"/>
<evidence type="ECO:0000313" key="3">
    <source>
        <dbReference type="Proteomes" id="UP000015241"/>
    </source>
</evidence>
<evidence type="ECO:0000256" key="1">
    <source>
        <dbReference type="SAM" id="MobiDB-lite"/>
    </source>
</evidence>